<keyword evidence="1" id="KW-0812">Transmembrane</keyword>
<keyword evidence="1" id="KW-0472">Membrane</keyword>
<dbReference type="RefSeq" id="WP_123119940.1">
    <property type="nucleotide sequence ID" value="NZ_RJJR01000004.1"/>
</dbReference>
<dbReference type="OrthoDB" id="673991at2"/>
<protein>
    <submittedName>
        <fullName evidence="2">Uncharacterized protein</fullName>
    </submittedName>
</protein>
<dbReference type="Proteomes" id="UP000267223">
    <property type="component" value="Unassembled WGS sequence"/>
</dbReference>
<name>A0A3M9NJR5_9BACT</name>
<feature type="transmembrane region" description="Helical" evidence="1">
    <location>
        <begin position="122"/>
        <end position="141"/>
    </location>
</feature>
<gene>
    <name evidence="2" type="ORF">EFY79_06880</name>
</gene>
<evidence type="ECO:0000313" key="2">
    <source>
        <dbReference type="EMBL" id="RNI37951.1"/>
    </source>
</evidence>
<dbReference type="EMBL" id="RJJR01000004">
    <property type="protein sequence ID" value="RNI37951.1"/>
    <property type="molecule type" value="Genomic_DNA"/>
</dbReference>
<accession>A0A3M9NJR5</accession>
<sequence length="146" mass="16374">MEAKNILTGAIAGTAAMTAFSYFLSDKKSKDFREPVLLTKMISRAFPETEKSFSKTAGWMLHACTGILFAYLSKRMIRKLQSPYDLSNQVFIGAANGVAGLIAWRLAFSLHPNPPKIHFYKFYQHLVLAHIIYTLTALSVLEGNER</sequence>
<reference evidence="2 3" key="1">
    <citation type="submission" date="2018-11" db="EMBL/GenBank/DDBJ databases">
        <title>Draft genome sequence of Ferruginibacter sp. BO-59.</title>
        <authorList>
            <person name="Im W.T."/>
        </authorList>
    </citation>
    <scope>NUCLEOTIDE SEQUENCE [LARGE SCALE GENOMIC DNA]</scope>
    <source>
        <strain evidence="2 3">BO-59</strain>
    </source>
</reference>
<keyword evidence="3" id="KW-1185">Reference proteome</keyword>
<dbReference type="AlphaFoldDB" id="A0A3M9NJR5"/>
<feature type="transmembrane region" description="Helical" evidence="1">
    <location>
        <begin position="7"/>
        <end position="25"/>
    </location>
</feature>
<evidence type="ECO:0000313" key="3">
    <source>
        <dbReference type="Proteomes" id="UP000267223"/>
    </source>
</evidence>
<feature type="transmembrane region" description="Helical" evidence="1">
    <location>
        <begin position="86"/>
        <end position="107"/>
    </location>
</feature>
<proteinExistence type="predicted"/>
<comment type="caution">
    <text evidence="2">The sequence shown here is derived from an EMBL/GenBank/DDBJ whole genome shotgun (WGS) entry which is preliminary data.</text>
</comment>
<evidence type="ECO:0000256" key="1">
    <source>
        <dbReference type="SAM" id="Phobius"/>
    </source>
</evidence>
<organism evidence="2 3">
    <name type="scientific">Hanamia caeni</name>
    <dbReference type="NCBI Taxonomy" id="2294116"/>
    <lineage>
        <taxon>Bacteria</taxon>
        <taxon>Pseudomonadati</taxon>
        <taxon>Bacteroidota</taxon>
        <taxon>Chitinophagia</taxon>
        <taxon>Chitinophagales</taxon>
        <taxon>Chitinophagaceae</taxon>
        <taxon>Hanamia</taxon>
    </lineage>
</organism>
<keyword evidence="1" id="KW-1133">Transmembrane helix</keyword>
<feature type="transmembrane region" description="Helical" evidence="1">
    <location>
        <begin position="56"/>
        <end position="74"/>
    </location>
</feature>